<dbReference type="Proteomes" id="UP000195570">
    <property type="component" value="Unassembled WGS sequence"/>
</dbReference>
<keyword evidence="6" id="KW-0067">ATP-binding</keyword>
<evidence type="ECO:0000256" key="7">
    <source>
        <dbReference type="SAM" id="MobiDB-lite"/>
    </source>
</evidence>
<dbReference type="AlphaFoldDB" id="A0A1G4I590"/>
<keyword evidence="1" id="KW-0723">Serine/threonine-protein kinase</keyword>
<dbReference type="GO" id="GO:0004674">
    <property type="term" value="F:protein serine/threonine kinase activity"/>
    <property type="evidence" value="ECO:0007669"/>
    <property type="project" value="UniProtKB-KW"/>
</dbReference>
<feature type="region of interest" description="Disordered" evidence="7">
    <location>
        <begin position="46"/>
        <end position="71"/>
    </location>
</feature>
<dbReference type="CDD" id="cd14133">
    <property type="entry name" value="PKc_DYRK_like"/>
    <property type="match status" value="1"/>
</dbReference>
<dbReference type="Gene3D" id="3.30.200.20">
    <property type="entry name" value="Phosphorylase Kinase, domain 1"/>
    <property type="match status" value="1"/>
</dbReference>
<dbReference type="GeneID" id="92381023"/>
<evidence type="ECO:0000259" key="8">
    <source>
        <dbReference type="PROSITE" id="PS50011"/>
    </source>
</evidence>
<keyword evidence="10" id="KW-1185">Reference proteome</keyword>
<evidence type="ECO:0000313" key="10">
    <source>
        <dbReference type="Proteomes" id="UP000195570"/>
    </source>
</evidence>
<organism evidence="9 10">
    <name type="scientific">Trypanosoma equiperdum</name>
    <dbReference type="NCBI Taxonomy" id="5694"/>
    <lineage>
        <taxon>Eukaryota</taxon>
        <taxon>Discoba</taxon>
        <taxon>Euglenozoa</taxon>
        <taxon>Kinetoplastea</taxon>
        <taxon>Metakinetoplastina</taxon>
        <taxon>Trypanosomatida</taxon>
        <taxon>Trypanosomatidae</taxon>
        <taxon>Trypanosoma</taxon>
    </lineage>
</organism>
<evidence type="ECO:0000256" key="3">
    <source>
        <dbReference type="ARBA" id="ARBA00022679"/>
    </source>
</evidence>
<feature type="region of interest" description="Disordered" evidence="7">
    <location>
        <begin position="489"/>
        <end position="512"/>
    </location>
</feature>
<dbReference type="RefSeq" id="XP_067078411.1">
    <property type="nucleotide sequence ID" value="XM_067222310.1"/>
</dbReference>
<comment type="caution">
    <text evidence="9">The sequence shown here is derived from an EMBL/GenBank/DDBJ whole genome shotgun (WGS) entry which is preliminary data.</text>
</comment>
<evidence type="ECO:0000256" key="4">
    <source>
        <dbReference type="ARBA" id="ARBA00022741"/>
    </source>
</evidence>
<dbReference type="InterPro" id="IPR050494">
    <property type="entry name" value="Ser_Thr_dual-spec_kinase"/>
</dbReference>
<gene>
    <name evidence="9" type="ORF">TEOVI_000708900</name>
</gene>
<dbReference type="GO" id="GO:0005524">
    <property type="term" value="F:ATP binding"/>
    <property type="evidence" value="ECO:0007669"/>
    <property type="project" value="UniProtKB-KW"/>
</dbReference>
<dbReference type="PROSITE" id="PS00108">
    <property type="entry name" value="PROTEIN_KINASE_ST"/>
    <property type="match status" value="1"/>
</dbReference>
<dbReference type="PROSITE" id="PS50011">
    <property type="entry name" value="PROTEIN_KINASE_DOM"/>
    <property type="match status" value="1"/>
</dbReference>
<evidence type="ECO:0000256" key="2">
    <source>
        <dbReference type="ARBA" id="ARBA00022553"/>
    </source>
</evidence>
<dbReference type="EMBL" id="CZPT02000678">
    <property type="protein sequence ID" value="SCU67048.1"/>
    <property type="molecule type" value="Genomic_DNA"/>
</dbReference>
<evidence type="ECO:0000256" key="6">
    <source>
        <dbReference type="ARBA" id="ARBA00022840"/>
    </source>
</evidence>
<dbReference type="FunFam" id="1.10.510.10:FF:000380">
    <property type="entry name" value="Serine/threonine-protein kinase ppk15"/>
    <property type="match status" value="1"/>
</dbReference>
<evidence type="ECO:0000256" key="1">
    <source>
        <dbReference type="ARBA" id="ARBA00022527"/>
    </source>
</evidence>
<reference evidence="9" key="1">
    <citation type="submission" date="2016-09" db="EMBL/GenBank/DDBJ databases">
        <authorList>
            <person name="Hebert L."/>
            <person name="Moumen B."/>
        </authorList>
    </citation>
    <scope>NUCLEOTIDE SEQUENCE [LARGE SCALE GENOMIC DNA]</scope>
    <source>
        <strain evidence="9">OVI</strain>
    </source>
</reference>
<keyword evidence="4" id="KW-0547">Nucleotide-binding</keyword>
<dbReference type="InterPro" id="IPR008271">
    <property type="entry name" value="Ser/Thr_kinase_AS"/>
</dbReference>
<keyword evidence="2" id="KW-0597">Phosphoprotein</keyword>
<dbReference type="PANTHER" id="PTHR24058">
    <property type="entry name" value="DUAL SPECIFICITY PROTEIN KINASE"/>
    <property type="match status" value="1"/>
</dbReference>
<evidence type="ECO:0000256" key="5">
    <source>
        <dbReference type="ARBA" id="ARBA00022777"/>
    </source>
</evidence>
<name>A0A1G4I590_TRYEQ</name>
<dbReference type="Pfam" id="PF00069">
    <property type="entry name" value="Pkinase"/>
    <property type="match status" value="1"/>
</dbReference>
<dbReference type="InterPro" id="IPR011009">
    <property type="entry name" value="Kinase-like_dom_sf"/>
</dbReference>
<dbReference type="FunFam" id="3.30.200.20:FF:000216">
    <property type="entry name" value="Putative serine/threonine-protein kinase dyrk2"/>
    <property type="match status" value="1"/>
</dbReference>
<dbReference type="SMART" id="SM00220">
    <property type="entry name" value="S_TKc"/>
    <property type="match status" value="1"/>
</dbReference>
<dbReference type="Gene3D" id="1.10.510.10">
    <property type="entry name" value="Transferase(Phosphotransferase) domain 1"/>
    <property type="match status" value="1"/>
</dbReference>
<feature type="domain" description="Protein kinase" evidence="8">
    <location>
        <begin position="181"/>
        <end position="483"/>
    </location>
</feature>
<dbReference type="InterPro" id="IPR000719">
    <property type="entry name" value="Prot_kinase_dom"/>
</dbReference>
<feature type="compositionally biased region" description="Basic and acidic residues" evidence="7">
    <location>
        <begin position="46"/>
        <end position="62"/>
    </location>
</feature>
<keyword evidence="5 9" id="KW-0418">Kinase</keyword>
<keyword evidence="3" id="KW-0808">Transferase</keyword>
<dbReference type="SUPFAM" id="SSF56112">
    <property type="entry name" value="Protein kinase-like (PK-like)"/>
    <property type="match status" value="1"/>
</dbReference>
<protein>
    <submittedName>
        <fullName evidence="9">Protein kinase, putative</fullName>
    </submittedName>
</protein>
<sequence>MISVLSPSDFEKAKEFRAFLRNLGLSKSLDLFSEQWDELVKQQKEITTNEERMSEQDKEKSQRVSSAGSTPSVTAARVLRVKHRVVSAVGIEDDLWQPVGHEFLSPAFTTGAGISLEAYEMARQNDAVTLVCTNPYFKEPPPSNLPLEHFDLRVWYESGKTGFEEEKELPISVDSIVAGRYQMLQYLDSAAFSRTVRCMDLHEDREVCLKIIRNSKDFFDQSIDEIKLLKLINSSGDTEENCVVKMYDFFYYKEHMCIVTELLRDNLYRFSKYNRDEETELYFTLPRLQATARQVLTGLRFLHSLGLIHSDLKPENILIQSYSRCAVKIIDFGSSCFLTDNLSSYVQSRCYRAPEVILGCKYDSGIDIWSLGAILAELATGNVLFENNSIPQMLASICSVCNELPSKLLHEGRNTHHYVTKFGAFYEYCENMDLIFHYPVQGTPLPELFGYDDPLYVDFIRSCLTLDHRQRPTAEELLKHPFIHNDYGSAYSKPPPLKKQVADTNGIKDTSI</sequence>
<evidence type="ECO:0000313" key="9">
    <source>
        <dbReference type="EMBL" id="SCU67048.1"/>
    </source>
</evidence>
<accession>A0A1G4I590</accession>
<dbReference type="VEuPathDB" id="TriTrypDB:TEOVI_000708900"/>
<dbReference type="PANTHER" id="PTHR24058:SF124">
    <property type="entry name" value="PROTEIN KINASE SUPERFAMILY PROTEIN"/>
    <property type="match status" value="1"/>
</dbReference>
<proteinExistence type="predicted"/>